<keyword evidence="1" id="KW-0229">DNA integration</keyword>
<feature type="active site" description="O-(5'-phospho-DNA)-serine intermediate" evidence="4">
    <location>
        <position position="25"/>
    </location>
</feature>
<dbReference type="Pfam" id="PF13408">
    <property type="entry name" value="Zn_ribbon_recom"/>
    <property type="match status" value="1"/>
</dbReference>
<dbReference type="Pfam" id="PF07508">
    <property type="entry name" value="Recombinase"/>
    <property type="match status" value="1"/>
</dbReference>
<dbReference type="PROSITE" id="PS00397">
    <property type="entry name" value="RECOMBINASES_1"/>
    <property type="match status" value="1"/>
</dbReference>
<evidence type="ECO:0000256" key="2">
    <source>
        <dbReference type="ARBA" id="ARBA00023125"/>
    </source>
</evidence>
<dbReference type="PROSITE" id="PS51737">
    <property type="entry name" value="RECOMBINASE_DNA_BIND"/>
    <property type="match status" value="1"/>
</dbReference>
<reference evidence="8 9" key="1">
    <citation type="submission" date="2024-03" db="EMBL/GenBank/DDBJ databases">
        <title>Human intestinal bacterial collection.</title>
        <authorList>
            <person name="Pauvert C."/>
            <person name="Hitch T.C.A."/>
            <person name="Clavel T."/>
        </authorList>
    </citation>
    <scope>NUCLEOTIDE SEQUENCE [LARGE SCALE GENOMIC DNA]</scope>
    <source>
        <strain evidence="8 9">CLA-SR-H028</strain>
    </source>
</reference>
<feature type="domain" description="Recombinase" evidence="7">
    <location>
        <begin position="173"/>
        <end position="277"/>
    </location>
</feature>
<evidence type="ECO:0000259" key="6">
    <source>
        <dbReference type="PROSITE" id="PS51736"/>
    </source>
</evidence>
<dbReference type="InterPro" id="IPR036162">
    <property type="entry name" value="Resolvase-like_N_sf"/>
</dbReference>
<dbReference type="PANTHER" id="PTHR30461">
    <property type="entry name" value="DNA-INVERTASE FROM LAMBDOID PROPHAGE"/>
    <property type="match status" value="1"/>
</dbReference>
<dbReference type="Gene3D" id="3.40.50.1390">
    <property type="entry name" value="Resolvase, N-terminal catalytic domain"/>
    <property type="match status" value="1"/>
</dbReference>
<feature type="coiled-coil region" evidence="5">
    <location>
        <begin position="406"/>
        <end position="433"/>
    </location>
</feature>
<organism evidence="8 9">
    <name type="scientific">Blautia caccae</name>
    <dbReference type="NCBI Taxonomy" id="3133175"/>
    <lineage>
        <taxon>Bacteria</taxon>
        <taxon>Bacillati</taxon>
        <taxon>Bacillota</taxon>
        <taxon>Clostridia</taxon>
        <taxon>Lachnospirales</taxon>
        <taxon>Lachnospiraceae</taxon>
        <taxon>Blautia</taxon>
    </lineage>
</organism>
<protein>
    <submittedName>
        <fullName evidence="8">Recombinase family protein</fullName>
    </submittedName>
</protein>
<sequence>MNQKKTVPISAKLLESAADIYIRVSTTEQAQEGYSVEEQERRLQQYCKAMDIKIHQIYVDAAYSGSSLERPGIQEVIRDVRAHKVKKVIVWKLDRLSRSQKDTLIMLEDVFLENNCDFVSMLESFDTSTPFGRAIVGILAAFAQLERENIKERTSMGRIARIAKGHYSASHPPLGYHFIPGSNDLAIEEYESNIVQEIYTRFLSGESLNGIAESMKNKYGENLRTWNNTFIRRILVNPVYMGKVRQNDKLYDGIHEPIISETEYYMVAALLEHNRQINKQSRRSESLLTGLLYCGDCGARMQPRRVASGYKLHRYICYSVSRTNKAMIRSNNCTNRLHPFTLEQLDNMIIEEVLRLAVDKEYLQSILEKDTAPKVDETELFRERLVEVKKQMDKLLNLYQIGAVDISDIADRLESLKEEKEALQHNIDRSAAETPLPIEKIQSYVQLFKEALESGDNDTARQIIRMLIDKIVVLNEDIEIHWSF</sequence>
<comment type="caution">
    <text evidence="8">The sequence shown here is derived from an EMBL/GenBank/DDBJ whole genome shotgun (WGS) entry which is preliminary data.</text>
</comment>
<keyword evidence="2" id="KW-0238">DNA-binding</keyword>
<dbReference type="InterPro" id="IPR038109">
    <property type="entry name" value="DNA_bind_recomb_sf"/>
</dbReference>
<keyword evidence="5" id="KW-0175">Coiled coil</keyword>
<evidence type="ECO:0000313" key="9">
    <source>
        <dbReference type="Proteomes" id="UP001457898"/>
    </source>
</evidence>
<dbReference type="InterPro" id="IPR011109">
    <property type="entry name" value="DNA_bind_recombinase_dom"/>
</dbReference>
<dbReference type="InterPro" id="IPR006119">
    <property type="entry name" value="Resolv_N"/>
</dbReference>
<keyword evidence="9" id="KW-1185">Reference proteome</keyword>
<evidence type="ECO:0000259" key="7">
    <source>
        <dbReference type="PROSITE" id="PS51737"/>
    </source>
</evidence>
<evidence type="ECO:0000256" key="1">
    <source>
        <dbReference type="ARBA" id="ARBA00022908"/>
    </source>
</evidence>
<keyword evidence="3" id="KW-0233">DNA recombination</keyword>
<dbReference type="EMBL" id="JBBMFP010000003">
    <property type="protein sequence ID" value="MEQ2430380.1"/>
    <property type="molecule type" value="Genomic_DNA"/>
</dbReference>
<dbReference type="SMART" id="SM00857">
    <property type="entry name" value="Resolvase"/>
    <property type="match status" value="1"/>
</dbReference>
<evidence type="ECO:0000313" key="8">
    <source>
        <dbReference type="EMBL" id="MEQ2430380.1"/>
    </source>
</evidence>
<dbReference type="Gene3D" id="3.90.1750.20">
    <property type="entry name" value="Putative Large Serine Recombinase, Chain B, Domain 2"/>
    <property type="match status" value="1"/>
</dbReference>
<evidence type="ECO:0000256" key="4">
    <source>
        <dbReference type="PROSITE-ProRule" id="PRU10137"/>
    </source>
</evidence>
<dbReference type="Pfam" id="PF00239">
    <property type="entry name" value="Resolvase"/>
    <property type="match status" value="1"/>
</dbReference>
<evidence type="ECO:0000256" key="5">
    <source>
        <dbReference type="SAM" id="Coils"/>
    </source>
</evidence>
<dbReference type="PANTHER" id="PTHR30461:SF23">
    <property type="entry name" value="DNA RECOMBINASE-RELATED"/>
    <property type="match status" value="1"/>
</dbReference>
<dbReference type="InterPro" id="IPR025827">
    <property type="entry name" value="Zn_ribbon_recom_dom"/>
</dbReference>
<dbReference type="RefSeq" id="WP_118594177.1">
    <property type="nucleotide sequence ID" value="NZ_JBBMFP010000003.1"/>
</dbReference>
<dbReference type="InterPro" id="IPR050639">
    <property type="entry name" value="SSR_resolvase"/>
</dbReference>
<dbReference type="InterPro" id="IPR006118">
    <property type="entry name" value="Recombinase_CS"/>
</dbReference>
<dbReference type="CDD" id="cd03768">
    <property type="entry name" value="SR_ResInv"/>
    <property type="match status" value="1"/>
</dbReference>
<gene>
    <name evidence="8" type="ORF">WMO65_05115</name>
</gene>
<name>A0ABV1DK54_9FIRM</name>
<dbReference type="SUPFAM" id="SSF53041">
    <property type="entry name" value="Resolvase-like"/>
    <property type="match status" value="1"/>
</dbReference>
<dbReference type="Proteomes" id="UP001457898">
    <property type="component" value="Unassembled WGS sequence"/>
</dbReference>
<dbReference type="PROSITE" id="PS51736">
    <property type="entry name" value="RECOMBINASES_3"/>
    <property type="match status" value="1"/>
</dbReference>
<feature type="domain" description="Resolvase/invertase-type recombinase catalytic" evidence="6">
    <location>
        <begin position="17"/>
        <end position="165"/>
    </location>
</feature>
<proteinExistence type="predicted"/>
<accession>A0ABV1DK54</accession>
<evidence type="ECO:0000256" key="3">
    <source>
        <dbReference type="ARBA" id="ARBA00023172"/>
    </source>
</evidence>